<dbReference type="SUPFAM" id="SSF47323">
    <property type="entry name" value="Anticodon-binding domain of a subclass of class I aminoacyl-tRNA synthetases"/>
    <property type="match status" value="1"/>
</dbReference>
<keyword evidence="3 9" id="KW-0436">Ligase</keyword>
<proteinExistence type="inferred from homology"/>
<evidence type="ECO:0000313" key="15">
    <source>
        <dbReference type="EMBL" id="SOD36209.1"/>
    </source>
</evidence>
<dbReference type="InterPro" id="IPR002300">
    <property type="entry name" value="aa-tRNA-synth_Ia"/>
</dbReference>
<evidence type="ECO:0000256" key="3">
    <source>
        <dbReference type="ARBA" id="ARBA00022598"/>
    </source>
</evidence>
<keyword evidence="2 9" id="KW-0963">Cytoplasm</keyword>
<dbReference type="EMBL" id="OCMY01000001">
    <property type="protein sequence ID" value="SOD36209.1"/>
    <property type="molecule type" value="Genomic_DNA"/>
</dbReference>
<dbReference type="GO" id="GO:0002161">
    <property type="term" value="F:aminoacyl-tRNA deacylase activity"/>
    <property type="evidence" value="ECO:0007669"/>
    <property type="project" value="InterPro"/>
</dbReference>
<evidence type="ECO:0000256" key="9">
    <source>
        <dbReference type="HAMAP-Rule" id="MF_00049"/>
    </source>
</evidence>
<dbReference type="Pfam" id="PF09334">
    <property type="entry name" value="tRNA-synt_1g"/>
    <property type="match status" value="1"/>
</dbReference>
<dbReference type="InterPro" id="IPR014729">
    <property type="entry name" value="Rossmann-like_a/b/a_fold"/>
</dbReference>
<keyword evidence="4 9" id="KW-0547">Nucleotide-binding</keyword>
<dbReference type="Proteomes" id="UP000219271">
    <property type="component" value="Unassembled WGS sequence"/>
</dbReference>
<evidence type="ECO:0000256" key="7">
    <source>
        <dbReference type="ARBA" id="ARBA00023146"/>
    </source>
</evidence>
<dbReference type="AlphaFoldDB" id="A0A286BPY4"/>
<dbReference type="PRINTS" id="PR00985">
    <property type="entry name" value="TRNASYNTHLEU"/>
</dbReference>
<keyword evidence="6 9" id="KW-0648">Protein biosynthesis</keyword>
<dbReference type="HAMAP" id="MF_00049_B">
    <property type="entry name" value="Leu_tRNA_synth_B"/>
    <property type="match status" value="1"/>
</dbReference>
<feature type="domain" description="Aminoacyl-tRNA synthetase class Ia" evidence="11">
    <location>
        <begin position="639"/>
        <end position="674"/>
    </location>
</feature>
<feature type="domain" description="Aminoacyl-tRNA synthetase class Ia" evidence="11">
    <location>
        <begin position="438"/>
        <end position="593"/>
    </location>
</feature>
<evidence type="ECO:0000256" key="4">
    <source>
        <dbReference type="ARBA" id="ARBA00022741"/>
    </source>
</evidence>
<dbReference type="FunFam" id="3.10.20.590:FF:000001">
    <property type="entry name" value="Leucine--tRNA ligase"/>
    <property type="match status" value="1"/>
</dbReference>
<dbReference type="FunFam" id="1.10.730.10:FF:000002">
    <property type="entry name" value="Leucine--tRNA ligase"/>
    <property type="match status" value="2"/>
</dbReference>
<dbReference type="CDD" id="cd00812">
    <property type="entry name" value="LeuRS_core"/>
    <property type="match status" value="1"/>
</dbReference>
<evidence type="ECO:0000256" key="8">
    <source>
        <dbReference type="ARBA" id="ARBA00047469"/>
    </source>
</evidence>
<dbReference type="GO" id="GO:0004823">
    <property type="term" value="F:leucine-tRNA ligase activity"/>
    <property type="evidence" value="ECO:0007669"/>
    <property type="project" value="UniProtKB-UniRule"/>
</dbReference>
<dbReference type="GO" id="GO:0005829">
    <property type="term" value="C:cytosol"/>
    <property type="evidence" value="ECO:0007669"/>
    <property type="project" value="TreeGrafter"/>
</dbReference>
<evidence type="ECO:0000259" key="14">
    <source>
        <dbReference type="Pfam" id="PF13603"/>
    </source>
</evidence>
<comment type="catalytic activity">
    <reaction evidence="8 9">
        <text>tRNA(Leu) + L-leucine + ATP = L-leucyl-tRNA(Leu) + AMP + diphosphate</text>
        <dbReference type="Rhea" id="RHEA:11688"/>
        <dbReference type="Rhea" id="RHEA-COMP:9613"/>
        <dbReference type="Rhea" id="RHEA-COMP:9622"/>
        <dbReference type="ChEBI" id="CHEBI:30616"/>
        <dbReference type="ChEBI" id="CHEBI:33019"/>
        <dbReference type="ChEBI" id="CHEBI:57427"/>
        <dbReference type="ChEBI" id="CHEBI:78442"/>
        <dbReference type="ChEBI" id="CHEBI:78494"/>
        <dbReference type="ChEBI" id="CHEBI:456215"/>
        <dbReference type="EC" id="6.1.1.4"/>
    </reaction>
</comment>
<name>A0A286BPY4_9GAMM</name>
<feature type="domain" description="Leucyl-tRNA synthetase editing" evidence="14">
    <location>
        <begin position="242"/>
        <end position="424"/>
    </location>
</feature>
<dbReference type="PANTHER" id="PTHR43740:SF2">
    <property type="entry name" value="LEUCINE--TRNA LIGASE, MITOCHONDRIAL"/>
    <property type="match status" value="1"/>
</dbReference>
<dbReference type="PANTHER" id="PTHR43740">
    <property type="entry name" value="LEUCYL-TRNA SYNTHETASE"/>
    <property type="match status" value="1"/>
</dbReference>
<dbReference type="FunFam" id="3.40.50.620:FF:000003">
    <property type="entry name" value="Leucine--tRNA ligase"/>
    <property type="match status" value="1"/>
</dbReference>
<feature type="binding site" evidence="9">
    <location>
        <position position="643"/>
    </location>
    <ligand>
        <name>ATP</name>
        <dbReference type="ChEBI" id="CHEBI:30616"/>
    </ligand>
</feature>
<protein>
    <recommendedName>
        <fullName evidence="9">Leucine--tRNA ligase</fullName>
        <ecNumber evidence="9">6.1.1.4</ecNumber>
    </recommendedName>
    <alternativeName>
        <fullName evidence="9">Leucyl-tRNA synthetase</fullName>
        <shortName evidence="9">LeuRS</shortName>
    </alternativeName>
</protein>
<evidence type="ECO:0000259" key="13">
    <source>
        <dbReference type="Pfam" id="PF09334"/>
    </source>
</evidence>
<dbReference type="NCBIfam" id="TIGR00396">
    <property type="entry name" value="leuS_bact"/>
    <property type="match status" value="1"/>
</dbReference>
<dbReference type="InterPro" id="IPR025709">
    <property type="entry name" value="Leu_tRNA-synth_edit"/>
</dbReference>
<evidence type="ECO:0000256" key="10">
    <source>
        <dbReference type="RuleBase" id="RU363035"/>
    </source>
</evidence>
<dbReference type="Gene3D" id="3.40.50.620">
    <property type="entry name" value="HUPs"/>
    <property type="match status" value="2"/>
</dbReference>
<dbReference type="InterPro" id="IPR009080">
    <property type="entry name" value="tRNAsynth_Ia_anticodon-bd"/>
</dbReference>
<evidence type="ECO:0000256" key="1">
    <source>
        <dbReference type="ARBA" id="ARBA00005594"/>
    </source>
</evidence>
<dbReference type="InterPro" id="IPR015413">
    <property type="entry name" value="Methionyl/Leucyl_tRNA_Synth"/>
</dbReference>
<feature type="short sequence motif" description="'HIGH' region" evidence="9">
    <location>
        <begin position="63"/>
        <end position="73"/>
    </location>
</feature>
<dbReference type="PROSITE" id="PS00178">
    <property type="entry name" value="AA_TRNA_LIGASE_I"/>
    <property type="match status" value="1"/>
</dbReference>
<dbReference type="InterPro" id="IPR002302">
    <property type="entry name" value="Leu-tRNA-ligase"/>
</dbReference>
<comment type="subcellular location">
    <subcellularLocation>
        <location evidence="9">Cytoplasm</location>
    </subcellularLocation>
</comment>
<dbReference type="Gene3D" id="1.10.730.10">
    <property type="entry name" value="Isoleucyl-tRNA Synthetase, Domain 1"/>
    <property type="match status" value="1"/>
</dbReference>
<organism evidence="15 16">
    <name type="scientific">Candidatus Pantoea floridensis</name>
    <dbReference type="NCBI Taxonomy" id="1938870"/>
    <lineage>
        <taxon>Bacteria</taxon>
        <taxon>Pseudomonadati</taxon>
        <taxon>Pseudomonadota</taxon>
        <taxon>Gammaproteobacteria</taxon>
        <taxon>Enterobacterales</taxon>
        <taxon>Erwiniaceae</taxon>
        <taxon>Pantoea</taxon>
    </lineage>
</organism>
<reference evidence="16" key="1">
    <citation type="submission" date="2017-09" db="EMBL/GenBank/DDBJ databases">
        <authorList>
            <person name="Varghese N."/>
            <person name="Submissions S."/>
        </authorList>
    </citation>
    <scope>NUCLEOTIDE SEQUENCE [LARGE SCALE GENOMIC DNA]</scope>
    <source>
        <strain evidence="16">JKS000234</strain>
    </source>
</reference>
<dbReference type="EC" id="6.1.1.4" evidence="9"/>
<dbReference type="Pfam" id="PF08264">
    <property type="entry name" value="Anticodon_1"/>
    <property type="match status" value="1"/>
</dbReference>
<dbReference type="InterPro" id="IPR013155">
    <property type="entry name" value="M/V/L/I-tRNA-synth_anticd-bd"/>
</dbReference>
<evidence type="ECO:0000256" key="6">
    <source>
        <dbReference type="ARBA" id="ARBA00022917"/>
    </source>
</evidence>
<dbReference type="Gene3D" id="3.10.20.590">
    <property type="match status" value="1"/>
</dbReference>
<dbReference type="SUPFAM" id="SSF50677">
    <property type="entry name" value="ValRS/IleRS/LeuRS editing domain"/>
    <property type="match status" value="1"/>
</dbReference>
<dbReference type="Pfam" id="PF00133">
    <property type="entry name" value="tRNA-synt_1"/>
    <property type="match status" value="2"/>
</dbReference>
<dbReference type="InterPro" id="IPR009008">
    <property type="entry name" value="Val/Leu/Ile-tRNA-synth_edit"/>
</dbReference>
<keyword evidence="5 9" id="KW-0067">ATP-binding</keyword>
<dbReference type="FunFam" id="3.40.50.620:FF:000124">
    <property type="entry name" value="Leucine--tRNA ligase"/>
    <property type="match status" value="1"/>
</dbReference>
<feature type="domain" description="Methionyl/Valyl/Leucyl/Isoleucyl-tRNA synthetase anticodon-binding" evidence="12">
    <location>
        <begin position="720"/>
        <end position="844"/>
    </location>
</feature>
<dbReference type="FunFam" id="3.90.740.10:FF:000012">
    <property type="entry name" value="Leucine--tRNA ligase"/>
    <property type="match status" value="1"/>
</dbReference>
<feature type="domain" description="Methionyl/Leucyl tRNA synthetase" evidence="13">
    <location>
        <begin position="60"/>
        <end position="204"/>
    </location>
</feature>
<accession>A0A286BPY4</accession>
<dbReference type="CDD" id="cd07958">
    <property type="entry name" value="Anticodon_Ia_Leu_BEm"/>
    <property type="match status" value="1"/>
</dbReference>
<evidence type="ECO:0000256" key="2">
    <source>
        <dbReference type="ARBA" id="ARBA00022490"/>
    </source>
</evidence>
<gene>
    <name evidence="9" type="primary">leuS</name>
    <name evidence="15" type="ORF">SAMN06273570_0670</name>
</gene>
<evidence type="ECO:0000259" key="12">
    <source>
        <dbReference type="Pfam" id="PF08264"/>
    </source>
</evidence>
<feature type="short sequence motif" description="'KMSKS' region" evidence="9">
    <location>
        <begin position="640"/>
        <end position="644"/>
    </location>
</feature>
<keyword evidence="7 9" id="KW-0030">Aminoacyl-tRNA synthetase</keyword>
<dbReference type="Gene3D" id="3.90.740.10">
    <property type="entry name" value="Valyl/Leucyl/Isoleucyl-tRNA synthetase, editing domain"/>
    <property type="match status" value="1"/>
</dbReference>
<evidence type="ECO:0000259" key="11">
    <source>
        <dbReference type="Pfam" id="PF00133"/>
    </source>
</evidence>
<evidence type="ECO:0000256" key="5">
    <source>
        <dbReference type="ARBA" id="ARBA00022840"/>
    </source>
</evidence>
<keyword evidence="16" id="KW-1185">Reference proteome</keyword>
<evidence type="ECO:0000313" key="16">
    <source>
        <dbReference type="Proteomes" id="UP000219271"/>
    </source>
</evidence>
<dbReference type="Pfam" id="PF13603">
    <property type="entry name" value="tRNA-synt_1_2"/>
    <property type="match status" value="1"/>
</dbReference>
<dbReference type="GO" id="GO:0006429">
    <property type="term" value="P:leucyl-tRNA aminoacylation"/>
    <property type="evidence" value="ECO:0007669"/>
    <property type="project" value="UniProtKB-UniRule"/>
</dbReference>
<dbReference type="InterPro" id="IPR001412">
    <property type="entry name" value="aa-tRNA-synth_I_CS"/>
</dbReference>
<dbReference type="FunFam" id="2.20.28.290:FF:000001">
    <property type="entry name" value="Leucine--tRNA ligase"/>
    <property type="match status" value="1"/>
</dbReference>
<dbReference type="Gene3D" id="2.20.28.290">
    <property type="match status" value="1"/>
</dbReference>
<dbReference type="GO" id="GO:0005524">
    <property type="term" value="F:ATP binding"/>
    <property type="evidence" value="ECO:0007669"/>
    <property type="project" value="UniProtKB-UniRule"/>
</dbReference>
<sequence>MGMLCGSKSMLRDFHKGPQAAMQEQYRPEEIETRVQQHWDENETFKVTEQEGKEKYYCLSMLPYPSGRLHMGHVRNYTIGDVIARYQRMLGKNVLQPIGWDAFGLPAEGAAVKNNTAPAPWTYDNIAYMKNQLKLLGFGYDWSRELATCQPEYYRWEQWFFTKLYEKGMVYKKTSAVNWCPNDQTVLANEQVIDGCCWRCDTKVERKEIPQWFVKITAYAEELLNDLDNLEDWPEQVKTMQRNWIGRSEGVEITFDVANSAEKLTVYTTRPDTFMGATYVAVAAGHPLAQQAAATNPGLAEFIDECRTTKVAEADMATMEKKGVATGLFAIHPLTGEEIPVWVANFVLMEYGTGAVMAVPGHDQRDWEFATKYNLNIKPVILNLDGSEPDISTAAMTEKGSLFNSGEYNGLDHQAGFNAIADALAAKGVGVRKVNYRLRDWGVSRQRYWGAPIPMVTLEDGTVMPTPEDQLPVILPEDVVMDGITSPIKADPEWAKTTVNGQPALRETDTFDTFMESSWYYARYTCTNYHEGMLDPAAANYWLPVDQYVGGIEHAIMHLLYFRFYHKLLRDAGLVNSDEPAKRLLCQGMVLADAFYYHGVNGERNWVSPVDVTVERDEKGRIVKATDTEGREVVYAGMSKMSKSKNNGIDPQLMVERYGADTVRLFMMFASPAEMTLEWQESGVEGANRFLKRVWKLAYEHVAKGATVALDVNSLNDDQKALRRDLHKTIAKVADDVGRRQTFNTAIAAIMELMNKLIRAPQEGEQDRALLQEALMAVTRLLYPFTPHASYVLWQALGGEGSIDEASWPVADEAAMVEDSLLVVVQVNGKVRGKITVATDATQEQVQARAAQEHLVAKYLDGVTIRKVIYVPGKLLNLVVG</sequence>
<comment type="similarity">
    <text evidence="1 9 10">Belongs to the class-I aminoacyl-tRNA synthetase family.</text>
</comment>
<dbReference type="SUPFAM" id="SSF52374">
    <property type="entry name" value="Nucleotidylyl transferase"/>
    <property type="match status" value="1"/>
</dbReference>